<sequence>MISDITEVPDKIDAAIFNSKNIGMISSETDDADCLEQSEIRRKHKATIEKAKDLKKQSHLKGESSAKKKNYDQNAAREYMNKQKELRKEQRKKELLEKAQAKEMTKQKLKSLQEKRLQLVMAKPKQGNK</sequence>
<organism evidence="2 3">
    <name type="scientific">Timema podura</name>
    <name type="common">Walking stick</name>
    <dbReference type="NCBI Taxonomy" id="61482"/>
    <lineage>
        <taxon>Eukaryota</taxon>
        <taxon>Metazoa</taxon>
        <taxon>Ecdysozoa</taxon>
        <taxon>Arthropoda</taxon>
        <taxon>Hexapoda</taxon>
        <taxon>Insecta</taxon>
        <taxon>Pterygota</taxon>
        <taxon>Neoptera</taxon>
        <taxon>Polyneoptera</taxon>
        <taxon>Phasmatodea</taxon>
        <taxon>Timematodea</taxon>
        <taxon>Timematoidea</taxon>
        <taxon>Timematidae</taxon>
        <taxon>Timema</taxon>
    </lineage>
</organism>
<name>A0ABN7P428_TIMPD</name>
<proteinExistence type="predicted"/>
<evidence type="ECO:0000256" key="1">
    <source>
        <dbReference type="SAM" id="MobiDB-lite"/>
    </source>
</evidence>
<dbReference type="Proteomes" id="UP001153148">
    <property type="component" value="Unassembled WGS sequence"/>
</dbReference>
<reference evidence="2" key="1">
    <citation type="submission" date="2021-03" db="EMBL/GenBank/DDBJ databases">
        <authorList>
            <person name="Tran Van P."/>
        </authorList>
    </citation>
    <scope>NUCLEOTIDE SEQUENCE</scope>
</reference>
<keyword evidence="3" id="KW-1185">Reference proteome</keyword>
<comment type="caution">
    <text evidence="2">The sequence shown here is derived from an EMBL/GenBank/DDBJ whole genome shotgun (WGS) entry which is preliminary data.</text>
</comment>
<feature type="non-terminal residue" evidence="2">
    <location>
        <position position="129"/>
    </location>
</feature>
<evidence type="ECO:0000313" key="3">
    <source>
        <dbReference type="Proteomes" id="UP001153148"/>
    </source>
</evidence>
<evidence type="ECO:0000313" key="2">
    <source>
        <dbReference type="EMBL" id="CAG2061779.1"/>
    </source>
</evidence>
<protein>
    <submittedName>
        <fullName evidence="2">Uncharacterized protein</fullName>
    </submittedName>
</protein>
<feature type="region of interest" description="Disordered" evidence="1">
    <location>
        <begin position="46"/>
        <end position="75"/>
    </location>
</feature>
<dbReference type="EMBL" id="CAJPIN010017224">
    <property type="protein sequence ID" value="CAG2061779.1"/>
    <property type="molecule type" value="Genomic_DNA"/>
</dbReference>
<gene>
    <name evidence="2" type="ORF">TPAB3V08_LOCUS8732</name>
</gene>
<feature type="compositionally biased region" description="Basic and acidic residues" evidence="1">
    <location>
        <begin position="46"/>
        <end position="71"/>
    </location>
</feature>
<accession>A0ABN7P428</accession>